<keyword evidence="2" id="KW-0812">Transmembrane</keyword>
<dbReference type="GO" id="GO:0090374">
    <property type="term" value="P:oligopeptide export from mitochondrion"/>
    <property type="evidence" value="ECO:0007669"/>
    <property type="project" value="TreeGrafter"/>
</dbReference>
<dbReference type="AlphaFoldDB" id="A0AA35WM31"/>
<dbReference type="PANTHER" id="PTHR43394">
    <property type="entry name" value="ATP-DEPENDENT PERMEASE MDL1, MITOCHONDRIAL"/>
    <property type="match status" value="1"/>
</dbReference>
<dbReference type="Proteomes" id="UP001174909">
    <property type="component" value="Unassembled WGS sequence"/>
</dbReference>
<evidence type="ECO:0000256" key="3">
    <source>
        <dbReference type="ARBA" id="ARBA00022741"/>
    </source>
</evidence>
<dbReference type="GO" id="GO:0005743">
    <property type="term" value="C:mitochondrial inner membrane"/>
    <property type="evidence" value="ECO:0007669"/>
    <property type="project" value="TreeGrafter"/>
</dbReference>
<dbReference type="EMBL" id="CASHTH010002215">
    <property type="protein sequence ID" value="CAI8026483.1"/>
    <property type="molecule type" value="Genomic_DNA"/>
</dbReference>
<sequence>MIGIVGPSGAGKSTLVNLISRFYDATDGQVRIDGQPITRLKQQALRSQIGVVLQEPLLFQGSIASNIAYGHPDATSQEVIEAARAANAHKFIMNFPDGYDTQVGERGGRLSGGERQRISIARALIGNPRILILDEATASVDTQTEFEIQEALERLVTGRTTFAIAHRLSTLKNADRLLVLERGRVAEVGTHEELLNKEDGVYRRLVDMQTEMAKVRAL</sequence>
<organism evidence="8 9">
    <name type="scientific">Geodia barretti</name>
    <name type="common">Barrett's horny sponge</name>
    <dbReference type="NCBI Taxonomy" id="519541"/>
    <lineage>
        <taxon>Eukaryota</taxon>
        <taxon>Metazoa</taxon>
        <taxon>Porifera</taxon>
        <taxon>Demospongiae</taxon>
        <taxon>Heteroscleromorpha</taxon>
        <taxon>Tetractinellida</taxon>
        <taxon>Astrophorina</taxon>
        <taxon>Geodiidae</taxon>
        <taxon>Geodia</taxon>
    </lineage>
</organism>
<evidence type="ECO:0000259" key="7">
    <source>
        <dbReference type="PROSITE" id="PS50893"/>
    </source>
</evidence>
<accession>A0AA35WM31</accession>
<protein>
    <submittedName>
        <fullName evidence="8">Uncharacterized ABC transporter ATP-binding protein YknU</fullName>
    </submittedName>
</protein>
<comment type="subcellular location">
    <subcellularLocation>
        <location evidence="1">Membrane</location>
        <topology evidence="1">Multi-pass membrane protein</topology>
    </subcellularLocation>
</comment>
<evidence type="ECO:0000256" key="2">
    <source>
        <dbReference type="ARBA" id="ARBA00022692"/>
    </source>
</evidence>
<proteinExistence type="predicted"/>
<dbReference type="Pfam" id="PF00005">
    <property type="entry name" value="ABC_tran"/>
    <property type="match status" value="1"/>
</dbReference>
<dbReference type="FunFam" id="3.40.50.300:FF:000218">
    <property type="entry name" value="Multidrug ABC transporter ATP-binding protein"/>
    <property type="match status" value="1"/>
</dbReference>
<dbReference type="InterPro" id="IPR027417">
    <property type="entry name" value="P-loop_NTPase"/>
</dbReference>
<dbReference type="Gene3D" id="3.40.50.300">
    <property type="entry name" value="P-loop containing nucleotide triphosphate hydrolases"/>
    <property type="match status" value="1"/>
</dbReference>
<dbReference type="InterPro" id="IPR039421">
    <property type="entry name" value="Type_1_exporter"/>
</dbReference>
<keyword evidence="9" id="KW-1185">Reference proteome</keyword>
<evidence type="ECO:0000256" key="6">
    <source>
        <dbReference type="ARBA" id="ARBA00023136"/>
    </source>
</evidence>
<evidence type="ECO:0000313" key="8">
    <source>
        <dbReference type="EMBL" id="CAI8026483.1"/>
    </source>
</evidence>
<dbReference type="PROSITE" id="PS50893">
    <property type="entry name" value="ABC_TRANSPORTER_2"/>
    <property type="match status" value="1"/>
</dbReference>
<keyword evidence="5" id="KW-1133">Transmembrane helix</keyword>
<evidence type="ECO:0000256" key="4">
    <source>
        <dbReference type="ARBA" id="ARBA00022840"/>
    </source>
</evidence>
<dbReference type="SMART" id="SM00382">
    <property type="entry name" value="AAA"/>
    <property type="match status" value="1"/>
</dbReference>
<keyword evidence="6" id="KW-0472">Membrane</keyword>
<keyword evidence="3" id="KW-0547">Nucleotide-binding</keyword>
<dbReference type="PANTHER" id="PTHR43394:SF1">
    <property type="entry name" value="ATP-BINDING CASSETTE SUB-FAMILY B MEMBER 10, MITOCHONDRIAL"/>
    <property type="match status" value="1"/>
</dbReference>
<gene>
    <name evidence="8" type="ORF">GBAR_LOCUS15210</name>
</gene>
<dbReference type="PROSITE" id="PS00211">
    <property type="entry name" value="ABC_TRANSPORTER_1"/>
    <property type="match status" value="1"/>
</dbReference>
<dbReference type="GO" id="GO:0016887">
    <property type="term" value="F:ATP hydrolysis activity"/>
    <property type="evidence" value="ECO:0007669"/>
    <property type="project" value="InterPro"/>
</dbReference>
<dbReference type="InterPro" id="IPR003593">
    <property type="entry name" value="AAA+_ATPase"/>
</dbReference>
<dbReference type="GO" id="GO:0015421">
    <property type="term" value="F:ABC-type oligopeptide transporter activity"/>
    <property type="evidence" value="ECO:0007669"/>
    <property type="project" value="TreeGrafter"/>
</dbReference>
<dbReference type="InterPro" id="IPR017871">
    <property type="entry name" value="ABC_transporter-like_CS"/>
</dbReference>
<dbReference type="InterPro" id="IPR003439">
    <property type="entry name" value="ABC_transporter-like_ATP-bd"/>
</dbReference>
<comment type="caution">
    <text evidence="8">The sequence shown here is derived from an EMBL/GenBank/DDBJ whole genome shotgun (WGS) entry which is preliminary data.</text>
</comment>
<dbReference type="GO" id="GO:0005524">
    <property type="term" value="F:ATP binding"/>
    <property type="evidence" value="ECO:0007669"/>
    <property type="project" value="UniProtKB-KW"/>
</dbReference>
<name>A0AA35WM31_GEOBA</name>
<feature type="domain" description="ABC transporter" evidence="7">
    <location>
        <begin position="1"/>
        <end position="207"/>
    </location>
</feature>
<keyword evidence="4 8" id="KW-0067">ATP-binding</keyword>
<dbReference type="SUPFAM" id="SSF52540">
    <property type="entry name" value="P-loop containing nucleoside triphosphate hydrolases"/>
    <property type="match status" value="1"/>
</dbReference>
<reference evidence="8" key="1">
    <citation type="submission" date="2023-03" db="EMBL/GenBank/DDBJ databases">
        <authorList>
            <person name="Steffen K."/>
            <person name="Cardenas P."/>
        </authorList>
    </citation>
    <scope>NUCLEOTIDE SEQUENCE</scope>
</reference>
<evidence type="ECO:0000256" key="5">
    <source>
        <dbReference type="ARBA" id="ARBA00022989"/>
    </source>
</evidence>
<evidence type="ECO:0000313" key="9">
    <source>
        <dbReference type="Proteomes" id="UP001174909"/>
    </source>
</evidence>
<evidence type="ECO:0000256" key="1">
    <source>
        <dbReference type="ARBA" id="ARBA00004141"/>
    </source>
</evidence>